<dbReference type="GO" id="GO:0020037">
    <property type="term" value="F:heme binding"/>
    <property type="evidence" value="ECO:0007669"/>
    <property type="project" value="InterPro"/>
</dbReference>
<dbReference type="AlphaFoldDB" id="A0A4R6RF13"/>
<proteinExistence type="predicted"/>
<keyword evidence="5 6" id="KW-0408">Iron</keyword>
<dbReference type="SUPFAM" id="SSF46626">
    <property type="entry name" value="Cytochrome c"/>
    <property type="match status" value="1"/>
</dbReference>
<organism evidence="8 9">
    <name type="scientific">Oharaeibacter diazotrophicus</name>
    <dbReference type="NCBI Taxonomy" id="1920512"/>
    <lineage>
        <taxon>Bacteria</taxon>
        <taxon>Pseudomonadati</taxon>
        <taxon>Pseudomonadota</taxon>
        <taxon>Alphaproteobacteria</taxon>
        <taxon>Hyphomicrobiales</taxon>
        <taxon>Pleomorphomonadaceae</taxon>
        <taxon>Oharaeibacter</taxon>
    </lineage>
</organism>
<dbReference type="GO" id="GO:0046872">
    <property type="term" value="F:metal ion binding"/>
    <property type="evidence" value="ECO:0007669"/>
    <property type="project" value="UniProtKB-KW"/>
</dbReference>
<feature type="domain" description="Cytochrome c" evidence="7">
    <location>
        <begin position="14"/>
        <end position="116"/>
    </location>
</feature>
<evidence type="ECO:0000256" key="3">
    <source>
        <dbReference type="ARBA" id="ARBA00022723"/>
    </source>
</evidence>
<dbReference type="Gene3D" id="1.10.760.10">
    <property type="entry name" value="Cytochrome c-like domain"/>
    <property type="match status" value="1"/>
</dbReference>
<keyword evidence="1" id="KW-0813">Transport</keyword>
<dbReference type="PROSITE" id="PS51007">
    <property type="entry name" value="CYTC"/>
    <property type="match status" value="1"/>
</dbReference>
<dbReference type="InterPro" id="IPR009056">
    <property type="entry name" value="Cyt_c-like_dom"/>
</dbReference>
<dbReference type="PANTHER" id="PTHR33751">
    <property type="entry name" value="CBB3-TYPE CYTOCHROME C OXIDASE SUBUNIT FIXP"/>
    <property type="match status" value="1"/>
</dbReference>
<keyword evidence="2 6" id="KW-0349">Heme</keyword>
<dbReference type="EMBL" id="SNXY01000008">
    <property type="protein sequence ID" value="TDP84367.1"/>
    <property type="molecule type" value="Genomic_DNA"/>
</dbReference>
<name>A0A4R6RF13_9HYPH</name>
<dbReference type="InterPro" id="IPR036909">
    <property type="entry name" value="Cyt_c-like_dom_sf"/>
</dbReference>
<evidence type="ECO:0000256" key="2">
    <source>
        <dbReference type="ARBA" id="ARBA00022617"/>
    </source>
</evidence>
<gene>
    <name evidence="8" type="ORF">EDD54_2974</name>
</gene>
<protein>
    <submittedName>
        <fullName evidence="8">Cytochrome c553</fullName>
    </submittedName>
</protein>
<dbReference type="GO" id="GO:0009055">
    <property type="term" value="F:electron transfer activity"/>
    <property type="evidence" value="ECO:0007669"/>
    <property type="project" value="InterPro"/>
</dbReference>
<keyword evidence="4" id="KW-0249">Electron transport</keyword>
<dbReference type="Pfam" id="PF00034">
    <property type="entry name" value="Cytochrom_C"/>
    <property type="match status" value="1"/>
</dbReference>
<keyword evidence="3 6" id="KW-0479">Metal-binding</keyword>
<dbReference type="Proteomes" id="UP000294547">
    <property type="component" value="Unassembled WGS sequence"/>
</dbReference>
<sequence>MEPVGDGPAAESDGRRAMNARIFAAAALTVALVGPAGAAEPDLARLVAECEPCHGVDGIARDAEVPHLAGQNLLYLANQLRAFHAGTRRHHEMRVMTRGLSEDEIEALAEYYAGLPR</sequence>
<evidence type="ECO:0000256" key="6">
    <source>
        <dbReference type="PROSITE-ProRule" id="PRU00433"/>
    </source>
</evidence>
<evidence type="ECO:0000259" key="7">
    <source>
        <dbReference type="PROSITE" id="PS51007"/>
    </source>
</evidence>
<accession>A0A4R6RF13</accession>
<evidence type="ECO:0000256" key="4">
    <source>
        <dbReference type="ARBA" id="ARBA00022982"/>
    </source>
</evidence>
<evidence type="ECO:0000256" key="5">
    <source>
        <dbReference type="ARBA" id="ARBA00023004"/>
    </source>
</evidence>
<evidence type="ECO:0000313" key="8">
    <source>
        <dbReference type="EMBL" id="TDP84367.1"/>
    </source>
</evidence>
<keyword evidence="9" id="KW-1185">Reference proteome</keyword>
<evidence type="ECO:0000313" key="9">
    <source>
        <dbReference type="Proteomes" id="UP000294547"/>
    </source>
</evidence>
<dbReference type="PANTHER" id="PTHR33751:SF9">
    <property type="entry name" value="CYTOCHROME C4"/>
    <property type="match status" value="1"/>
</dbReference>
<reference evidence="8 9" key="1">
    <citation type="submission" date="2019-03" db="EMBL/GenBank/DDBJ databases">
        <title>Genomic Encyclopedia of Type Strains, Phase IV (KMG-IV): sequencing the most valuable type-strain genomes for metagenomic binning, comparative biology and taxonomic classification.</title>
        <authorList>
            <person name="Goeker M."/>
        </authorList>
    </citation>
    <scope>NUCLEOTIDE SEQUENCE [LARGE SCALE GENOMIC DNA]</scope>
    <source>
        <strain evidence="8 9">DSM 102969</strain>
    </source>
</reference>
<comment type="caution">
    <text evidence="8">The sequence shown here is derived from an EMBL/GenBank/DDBJ whole genome shotgun (WGS) entry which is preliminary data.</text>
</comment>
<dbReference type="InterPro" id="IPR050597">
    <property type="entry name" value="Cytochrome_c_Oxidase_Subunit"/>
</dbReference>
<evidence type="ECO:0000256" key="1">
    <source>
        <dbReference type="ARBA" id="ARBA00022448"/>
    </source>
</evidence>